<comment type="caution">
    <text evidence="2">The sequence shown here is derived from an EMBL/GenBank/DDBJ whole genome shotgun (WGS) entry which is preliminary data.</text>
</comment>
<dbReference type="RefSeq" id="WP_345427182.1">
    <property type="nucleotide sequence ID" value="NZ_BAABGT010000117.1"/>
</dbReference>
<protein>
    <submittedName>
        <fullName evidence="2">Alpha/beta fold hydrolase</fullName>
    </submittedName>
</protein>
<dbReference type="Proteomes" id="UP001501598">
    <property type="component" value="Unassembled WGS sequence"/>
</dbReference>
<dbReference type="GO" id="GO:0016787">
    <property type="term" value="F:hydrolase activity"/>
    <property type="evidence" value="ECO:0007669"/>
    <property type="project" value="UniProtKB-KW"/>
</dbReference>
<evidence type="ECO:0000313" key="3">
    <source>
        <dbReference type="Proteomes" id="UP001501598"/>
    </source>
</evidence>
<evidence type="ECO:0000313" key="2">
    <source>
        <dbReference type="EMBL" id="GAA4559195.1"/>
    </source>
</evidence>
<dbReference type="InterPro" id="IPR052897">
    <property type="entry name" value="Sec-Metab_Biosynth_Hydrolase"/>
</dbReference>
<keyword evidence="3" id="KW-1185">Reference proteome</keyword>
<dbReference type="PANTHER" id="PTHR37017:SF11">
    <property type="entry name" value="ESTERASE_LIPASE_THIOESTERASE DOMAIN-CONTAINING PROTEIN"/>
    <property type="match status" value="1"/>
</dbReference>
<keyword evidence="2" id="KW-0378">Hydrolase</keyword>
<dbReference type="EMBL" id="BAABGT010000117">
    <property type="protein sequence ID" value="GAA4559195.1"/>
    <property type="molecule type" value="Genomic_DNA"/>
</dbReference>
<dbReference type="PANTHER" id="PTHR37017">
    <property type="entry name" value="AB HYDROLASE-1 DOMAIN-CONTAINING PROTEIN-RELATED"/>
    <property type="match status" value="1"/>
</dbReference>
<dbReference type="Gene3D" id="3.40.50.1820">
    <property type="entry name" value="alpha/beta hydrolase"/>
    <property type="match status" value="1"/>
</dbReference>
<organism evidence="2 3">
    <name type="scientific">Pseudonocardia xishanensis</name>
    <dbReference type="NCBI Taxonomy" id="630995"/>
    <lineage>
        <taxon>Bacteria</taxon>
        <taxon>Bacillati</taxon>
        <taxon>Actinomycetota</taxon>
        <taxon>Actinomycetes</taxon>
        <taxon>Pseudonocardiales</taxon>
        <taxon>Pseudonocardiaceae</taxon>
        <taxon>Pseudonocardia</taxon>
    </lineage>
</organism>
<gene>
    <name evidence="2" type="ORF">GCM10023175_66700</name>
</gene>
<dbReference type="Pfam" id="PF12697">
    <property type="entry name" value="Abhydrolase_6"/>
    <property type="match status" value="1"/>
</dbReference>
<dbReference type="InterPro" id="IPR029058">
    <property type="entry name" value="AB_hydrolase_fold"/>
</dbReference>
<dbReference type="InterPro" id="IPR000073">
    <property type="entry name" value="AB_hydrolase_1"/>
</dbReference>
<reference evidence="3" key="1">
    <citation type="journal article" date="2019" name="Int. J. Syst. Evol. Microbiol.">
        <title>The Global Catalogue of Microorganisms (GCM) 10K type strain sequencing project: providing services to taxonomists for standard genome sequencing and annotation.</title>
        <authorList>
            <consortium name="The Broad Institute Genomics Platform"/>
            <consortium name="The Broad Institute Genome Sequencing Center for Infectious Disease"/>
            <person name="Wu L."/>
            <person name="Ma J."/>
        </authorList>
    </citation>
    <scope>NUCLEOTIDE SEQUENCE [LARGE SCALE GENOMIC DNA]</scope>
    <source>
        <strain evidence="3">JCM 17906</strain>
    </source>
</reference>
<feature type="domain" description="AB hydrolase-1" evidence="1">
    <location>
        <begin position="4"/>
        <end position="213"/>
    </location>
</feature>
<evidence type="ECO:0000259" key="1">
    <source>
        <dbReference type="Pfam" id="PF12697"/>
    </source>
</evidence>
<name>A0ABP8S2D3_9PSEU</name>
<sequence length="218" mass="23454">MTTFLLIPGAGGEPWFWHRVEAELTARGHRPVTVDLPGDDESLGWADYVALAVKALGAATEPVVVAQSMGAYTGALVAAEIPVRHLVLVNPMIPAPGETAGEWWEAVGQEEARREAGLEGFDMARDFLHDIPEYLHAELMAGGRPQSDKSFADPYPLRAWPAVPTTVLAAREDRLFPLALQRRVARGRLGLPVVELPGGHLNALSYPAELVDALVAVG</sequence>
<accession>A0ABP8S2D3</accession>
<dbReference type="SUPFAM" id="SSF53474">
    <property type="entry name" value="alpha/beta-Hydrolases"/>
    <property type="match status" value="1"/>
</dbReference>
<proteinExistence type="predicted"/>